<dbReference type="AlphaFoldDB" id="A0A642HW60"/>
<dbReference type="Gene3D" id="3.40.50.300">
    <property type="entry name" value="P-loop containing nucleotide triphosphate hydrolases"/>
    <property type="match status" value="1"/>
</dbReference>
<comment type="caution">
    <text evidence="1">The sequence shown here is derived from an EMBL/GenBank/DDBJ whole genome shotgun (WGS) entry which is preliminary data.</text>
</comment>
<sequence length="516" mass="58716">MSLEINTAILKLKKRAEKYSMDQLVDTFVDIGSLFTLLLNTDHQILYGRRGTGKTHVLTYLCSKIKENNDCPIYIDLRLIGSTGGLYSDRNIPFSERATRLLIDVFTAIHDQIIEFVVENASDNIHMGVIGPLLEKLSCAISQIQITGEITKEVSKEFNDEDSNKSEINLGTSSANINLSGGNTYSVKLGEKMVNSGFENHRIHFPSIRGIMGDILKIIKPHEIWIVLDEWAEIPIDLQPFLGDLLRRCLFPIYGITIKIGAIEHRSNFKIQKGISEYVGIETGADMTSINLDEFMVFDNNEYLSIDFFKNLLFKHINSLLPENIRYKYSDELINATFTQTNAFEEFVRASEGVPRDAINILIQAATKASSANISIKNVRDAARIWYNRDKEKSVSSSPEAIRLLRWIIDEVIGRRNARAFLLRTDTENGLIDYLYDSRVIHIIKQSVSSQETPGIRYNVYSIDYGCYVDLKNTSREPRGLFEAEWAEDQSGFISVPQNDYRAIRRAVLDLDEFYS</sequence>
<dbReference type="RefSeq" id="WP_032591754.1">
    <property type="nucleotide sequence ID" value="NZ_CP043610.1"/>
</dbReference>
<accession>A0A642HW60</accession>
<dbReference type="EMBL" id="VWCJ01000001">
    <property type="protein sequence ID" value="KAA5001860.1"/>
    <property type="molecule type" value="Genomic_DNA"/>
</dbReference>
<evidence type="ECO:0000313" key="1">
    <source>
        <dbReference type="EMBL" id="KAA5001860.1"/>
    </source>
</evidence>
<dbReference type="SUPFAM" id="SSF52540">
    <property type="entry name" value="P-loop containing nucleoside triphosphate hydrolases"/>
    <property type="match status" value="1"/>
</dbReference>
<organism evidence="1 2">
    <name type="scientific">Bacteroides fragilis</name>
    <dbReference type="NCBI Taxonomy" id="817"/>
    <lineage>
        <taxon>Bacteria</taxon>
        <taxon>Pseudomonadati</taxon>
        <taxon>Bacteroidota</taxon>
        <taxon>Bacteroidia</taxon>
        <taxon>Bacteroidales</taxon>
        <taxon>Bacteroidaceae</taxon>
        <taxon>Bacteroides</taxon>
    </lineage>
</organism>
<proteinExistence type="predicted"/>
<dbReference type="Proteomes" id="UP000460666">
    <property type="component" value="Unassembled WGS sequence"/>
</dbReference>
<dbReference type="InterPro" id="IPR056955">
    <property type="entry name" value="ORC-CDC6-like"/>
</dbReference>
<gene>
    <name evidence="1" type="ORF">F2Z89_00700</name>
</gene>
<protein>
    <submittedName>
        <fullName evidence="1">Uncharacterized protein</fullName>
    </submittedName>
</protein>
<evidence type="ECO:0000313" key="2">
    <source>
        <dbReference type="Proteomes" id="UP000460666"/>
    </source>
</evidence>
<name>A0A642HW60_BACFG</name>
<dbReference type="Pfam" id="PF24389">
    <property type="entry name" value="ORC-CDC6-like"/>
    <property type="match status" value="1"/>
</dbReference>
<reference evidence="1 2" key="1">
    <citation type="journal article" date="2019" name="Nat. Med.">
        <title>A library of human gut bacterial isolates paired with longitudinal multiomics data enables mechanistic microbiome research.</title>
        <authorList>
            <person name="Poyet M."/>
            <person name="Groussin M."/>
            <person name="Gibbons S.M."/>
            <person name="Avila-Pacheco J."/>
            <person name="Jiang X."/>
            <person name="Kearney S.M."/>
            <person name="Perrotta A.R."/>
            <person name="Berdy B."/>
            <person name="Zhao S."/>
            <person name="Lieberman T.D."/>
            <person name="Swanson P.K."/>
            <person name="Smith M."/>
            <person name="Roesemann S."/>
            <person name="Alexander J.E."/>
            <person name="Rich S.A."/>
            <person name="Livny J."/>
            <person name="Vlamakis H."/>
            <person name="Clish C."/>
            <person name="Bullock K."/>
            <person name="Deik A."/>
            <person name="Scott J."/>
            <person name="Pierce K.A."/>
            <person name="Xavier R.J."/>
            <person name="Alm E.J."/>
        </authorList>
    </citation>
    <scope>NUCLEOTIDE SEQUENCE [LARGE SCALE GENOMIC DNA]</scope>
    <source>
        <strain evidence="1 2">BIOML-A46</strain>
    </source>
</reference>
<dbReference type="InterPro" id="IPR027417">
    <property type="entry name" value="P-loop_NTPase"/>
</dbReference>